<keyword evidence="1" id="KW-1133">Transmembrane helix</keyword>
<evidence type="ECO:0000313" key="2">
    <source>
        <dbReference type="EMBL" id="CAC5422650.1"/>
    </source>
</evidence>
<sequence>MQLSSHFTFSLFYTGAITGGVVGVIIIATAVITVIACRRSIEKKRKTKENSSGQFSAETHDEDYNQNIKEIPSQPTYGIDICTVRNTYAKVNKNKDKPKETKHSNLYADAYNGEYDHLNKFRKREIIHTENTYDSHESMRSMDDLTYDSSDFGRRQLDDNNDVYDHSFPTTGKDEEYDCSTNVMIKPMNENRIYMDNYSSLSIL</sequence>
<evidence type="ECO:0000256" key="1">
    <source>
        <dbReference type="SAM" id="Phobius"/>
    </source>
</evidence>
<gene>
    <name evidence="2" type="ORF">MCOR_54687</name>
</gene>
<protein>
    <submittedName>
        <fullName evidence="2">Uncharacterized protein</fullName>
    </submittedName>
</protein>
<dbReference type="AlphaFoldDB" id="A0A6J8EQB4"/>
<dbReference type="Proteomes" id="UP000507470">
    <property type="component" value="Unassembled WGS sequence"/>
</dbReference>
<organism evidence="2 3">
    <name type="scientific">Mytilus coruscus</name>
    <name type="common">Sea mussel</name>
    <dbReference type="NCBI Taxonomy" id="42192"/>
    <lineage>
        <taxon>Eukaryota</taxon>
        <taxon>Metazoa</taxon>
        <taxon>Spiralia</taxon>
        <taxon>Lophotrochozoa</taxon>
        <taxon>Mollusca</taxon>
        <taxon>Bivalvia</taxon>
        <taxon>Autobranchia</taxon>
        <taxon>Pteriomorphia</taxon>
        <taxon>Mytilida</taxon>
        <taxon>Mytiloidea</taxon>
        <taxon>Mytilidae</taxon>
        <taxon>Mytilinae</taxon>
        <taxon>Mytilus</taxon>
    </lineage>
</organism>
<feature type="transmembrane region" description="Helical" evidence="1">
    <location>
        <begin position="12"/>
        <end position="37"/>
    </location>
</feature>
<evidence type="ECO:0000313" key="3">
    <source>
        <dbReference type="Proteomes" id="UP000507470"/>
    </source>
</evidence>
<reference evidence="2 3" key="1">
    <citation type="submission" date="2020-06" db="EMBL/GenBank/DDBJ databases">
        <authorList>
            <person name="Li R."/>
            <person name="Bekaert M."/>
        </authorList>
    </citation>
    <scope>NUCLEOTIDE SEQUENCE [LARGE SCALE GENOMIC DNA]</scope>
    <source>
        <strain evidence="3">wild</strain>
    </source>
</reference>
<keyword evidence="1" id="KW-0812">Transmembrane</keyword>
<dbReference type="EMBL" id="CACVKT020009675">
    <property type="protein sequence ID" value="CAC5422650.1"/>
    <property type="molecule type" value="Genomic_DNA"/>
</dbReference>
<proteinExistence type="predicted"/>
<keyword evidence="1" id="KW-0472">Membrane</keyword>
<name>A0A6J8EQB4_MYTCO</name>
<keyword evidence="3" id="KW-1185">Reference proteome</keyword>
<accession>A0A6J8EQB4</accession>